<dbReference type="InterPro" id="IPR023827">
    <property type="entry name" value="Peptidase_S8_Asp-AS"/>
</dbReference>
<dbReference type="PROSITE" id="PS00138">
    <property type="entry name" value="SUBTILASE_SER"/>
    <property type="match status" value="1"/>
</dbReference>
<dbReference type="InterPro" id="IPR015500">
    <property type="entry name" value="Peptidase_S8_subtilisin-rel"/>
</dbReference>
<dbReference type="InterPro" id="IPR000209">
    <property type="entry name" value="Peptidase_S8/S53_dom"/>
</dbReference>
<gene>
    <name evidence="9" type="ORF">CHM34_08030</name>
</gene>
<keyword evidence="4 5" id="KW-0720">Serine protease</keyword>
<dbReference type="EMBL" id="NOWF01000004">
    <property type="protein sequence ID" value="OYD08052.1"/>
    <property type="molecule type" value="Genomic_DNA"/>
</dbReference>
<dbReference type="AlphaFoldDB" id="A0A235B746"/>
<keyword evidence="10" id="KW-1185">Reference proteome</keyword>
<dbReference type="GO" id="GO:0006508">
    <property type="term" value="P:proteolysis"/>
    <property type="evidence" value="ECO:0007669"/>
    <property type="project" value="UniProtKB-KW"/>
</dbReference>
<dbReference type="PROSITE" id="PS51892">
    <property type="entry name" value="SUBTILASE"/>
    <property type="match status" value="1"/>
</dbReference>
<dbReference type="Pfam" id="PF00082">
    <property type="entry name" value="Peptidase_S8"/>
    <property type="match status" value="1"/>
</dbReference>
<dbReference type="OrthoDB" id="9798386at2"/>
<dbReference type="InterPro" id="IPR050131">
    <property type="entry name" value="Peptidase_S8_subtilisin-like"/>
</dbReference>
<protein>
    <recommendedName>
        <fullName evidence="8">Peptidase S8/S53 domain-containing protein</fullName>
    </recommendedName>
</protein>
<evidence type="ECO:0000256" key="5">
    <source>
        <dbReference type="PROSITE-ProRule" id="PRU01240"/>
    </source>
</evidence>
<dbReference type="Gene3D" id="2.60.120.380">
    <property type="match status" value="3"/>
</dbReference>
<keyword evidence="2 5" id="KW-0645">Protease</keyword>
<dbReference type="PANTHER" id="PTHR43806">
    <property type="entry name" value="PEPTIDASE S8"/>
    <property type="match status" value="1"/>
</dbReference>
<dbReference type="GO" id="GO:0004252">
    <property type="term" value="F:serine-type endopeptidase activity"/>
    <property type="evidence" value="ECO:0007669"/>
    <property type="project" value="UniProtKB-UniRule"/>
</dbReference>
<dbReference type="PRINTS" id="PR00723">
    <property type="entry name" value="SUBTILISIN"/>
</dbReference>
<evidence type="ECO:0000256" key="7">
    <source>
        <dbReference type="SAM" id="MobiDB-lite"/>
    </source>
</evidence>
<organism evidence="9 10">
    <name type="scientific">Paludifilum halophilum</name>
    <dbReference type="NCBI Taxonomy" id="1642702"/>
    <lineage>
        <taxon>Bacteria</taxon>
        <taxon>Bacillati</taxon>
        <taxon>Bacillota</taxon>
        <taxon>Bacilli</taxon>
        <taxon>Bacillales</taxon>
        <taxon>Thermoactinomycetaceae</taxon>
        <taxon>Paludifilum</taxon>
    </lineage>
</organism>
<evidence type="ECO:0000256" key="1">
    <source>
        <dbReference type="ARBA" id="ARBA00011073"/>
    </source>
</evidence>
<dbReference type="PANTHER" id="PTHR43806:SF11">
    <property type="entry name" value="CEREVISIN-RELATED"/>
    <property type="match status" value="1"/>
</dbReference>
<dbReference type="InterPro" id="IPR023828">
    <property type="entry name" value="Peptidase_S8_Ser-AS"/>
</dbReference>
<evidence type="ECO:0000313" key="9">
    <source>
        <dbReference type="EMBL" id="OYD08052.1"/>
    </source>
</evidence>
<comment type="caution">
    <text evidence="9">The sequence shown here is derived from an EMBL/GenBank/DDBJ whole genome shotgun (WGS) entry which is preliminary data.</text>
</comment>
<dbReference type="SUPFAM" id="SSF52743">
    <property type="entry name" value="Subtilisin-like"/>
    <property type="match status" value="1"/>
</dbReference>
<name>A0A235B746_9BACL</name>
<evidence type="ECO:0000256" key="2">
    <source>
        <dbReference type="ARBA" id="ARBA00022670"/>
    </source>
</evidence>
<feature type="region of interest" description="Disordered" evidence="7">
    <location>
        <begin position="46"/>
        <end position="66"/>
    </location>
</feature>
<proteinExistence type="inferred from homology"/>
<keyword evidence="3 5" id="KW-0378">Hydrolase</keyword>
<dbReference type="PROSITE" id="PS00136">
    <property type="entry name" value="SUBTILASE_ASP"/>
    <property type="match status" value="1"/>
</dbReference>
<evidence type="ECO:0000256" key="4">
    <source>
        <dbReference type="ARBA" id="ARBA00022825"/>
    </source>
</evidence>
<reference evidence="9 10" key="1">
    <citation type="submission" date="2017-07" db="EMBL/GenBank/DDBJ databases">
        <title>The genome sequence of Paludifilum halophilum highlights mechanisms for microbial adaptation to high salt environemnts.</title>
        <authorList>
            <person name="Belbahri L."/>
        </authorList>
    </citation>
    <scope>NUCLEOTIDE SEQUENCE [LARGE SCALE GENOMIC DNA]</scope>
    <source>
        <strain evidence="9 10">DSM 102817</strain>
    </source>
</reference>
<sequence length="788" mass="88406">MRFHGKLNLWINDVRRESFQLMKKISLTGFILILWITSLTGCLNQGEPGEPARENPAEPTKSTGQREWVVQWKEEPDPDFLETVQVLHETEEEDGGITMLVQLNEDVDENRWVDQWSARGEVEFIHPNHKYKVEMRDEASASDAGNRYYLEGINAIRAWRSVDWVLQSDRDPVTVAVVDTGVDMEHPSLKPYLVEGVNLRQSEQPPQDEMGHGTHVAGVIAEVWKGWRKEKNSRVPGRIMPVKVMTDGQDGDVYFTAEGVRESVRRGADVIVLAQGSWTYSETMADAIRFAEEEGVVVVGSSGNASLNEDGDIRYNRPLYYPAALPTVLGVGSVDEERRVVITSNSGPGIDVVAPGESIWAAVPGGGYGSDSGTSFAAPQVAALAALVIKRHPESSPAEVRSLIRQTARPLEDERWNEQYGFGAIDVHAALTEDLKPDIFEPNDQPSRAMPMSLDQMYHATLKDQQDRDCFRIHAPYSGTLHLSLGGDAQHLRQMVLKAEVEKGKKEVRYKGKEAKNVHLTVSRGEMVVCLSSTGKGKGPKPYTLSNSFRPAPDEYENNDHQWNAFPLELSTGYSSLLGTFHKNRDDDWFRLKIPEPGRLRLRVDVWSPRSDPVLYIQEKGGWQGRKVDEGAEGKPETYRMNVNAGSLYVRVSDYGTHSVPDPYNLFIEYETQSQDSFEPNDTSDQATRLVGEEALKARLGNSSDLDWYTFSKGDENLSIALSIPEEWGKVEAVLYDKELRVLDQLRLSPDRRKGTITPDLPPGDYYIRVRGSKEETEGKYKLRLEAG</sequence>
<evidence type="ECO:0000313" key="10">
    <source>
        <dbReference type="Proteomes" id="UP000215459"/>
    </source>
</evidence>
<evidence type="ECO:0000256" key="3">
    <source>
        <dbReference type="ARBA" id="ARBA00022801"/>
    </source>
</evidence>
<evidence type="ECO:0000259" key="8">
    <source>
        <dbReference type="Pfam" id="PF00082"/>
    </source>
</evidence>
<dbReference type="SUPFAM" id="SSF89260">
    <property type="entry name" value="Collagen-binding domain"/>
    <property type="match status" value="2"/>
</dbReference>
<feature type="active site" description="Charge relay system" evidence="5">
    <location>
        <position position="212"/>
    </location>
</feature>
<dbReference type="Gene3D" id="3.40.50.200">
    <property type="entry name" value="Peptidase S8/S53 domain"/>
    <property type="match status" value="1"/>
</dbReference>
<dbReference type="InterPro" id="IPR036852">
    <property type="entry name" value="Peptidase_S8/S53_dom_sf"/>
</dbReference>
<feature type="domain" description="Peptidase S8/S53" evidence="8">
    <location>
        <begin position="173"/>
        <end position="423"/>
    </location>
</feature>
<feature type="active site" description="Charge relay system" evidence="5">
    <location>
        <position position="375"/>
    </location>
</feature>
<dbReference type="Proteomes" id="UP000215459">
    <property type="component" value="Unassembled WGS sequence"/>
</dbReference>
<feature type="active site" description="Charge relay system" evidence="5">
    <location>
        <position position="179"/>
    </location>
</feature>
<evidence type="ECO:0000256" key="6">
    <source>
        <dbReference type="RuleBase" id="RU003355"/>
    </source>
</evidence>
<accession>A0A235B746</accession>
<comment type="similarity">
    <text evidence="1 5 6">Belongs to the peptidase S8 family.</text>
</comment>